<evidence type="ECO:0000313" key="4">
    <source>
        <dbReference type="Proteomes" id="UP000318380"/>
    </source>
</evidence>
<name>A0A561BQB5_9ACTN</name>
<evidence type="ECO:0000256" key="2">
    <source>
        <dbReference type="SAM" id="Phobius"/>
    </source>
</evidence>
<protein>
    <submittedName>
        <fullName evidence="3">Uncharacterized protein</fullName>
    </submittedName>
</protein>
<keyword evidence="2" id="KW-0472">Membrane</keyword>
<gene>
    <name evidence="3" type="ORF">FB561_2183</name>
</gene>
<keyword evidence="2" id="KW-1133">Transmembrane helix</keyword>
<keyword evidence="2" id="KW-0812">Transmembrane</keyword>
<comment type="caution">
    <text evidence="3">The sequence shown here is derived from an EMBL/GenBank/DDBJ whole genome shotgun (WGS) entry which is preliminary data.</text>
</comment>
<dbReference type="EMBL" id="VIVK01000001">
    <property type="protein sequence ID" value="TWD81079.1"/>
    <property type="molecule type" value="Genomic_DNA"/>
</dbReference>
<keyword evidence="4" id="KW-1185">Reference proteome</keyword>
<sequence>MPAQHIGGLPVEELLAAALAAATPLIALLGWEIRDRLRRLRTGINRLRPGSDRSHPDEQVLDTNQ</sequence>
<reference evidence="3 4" key="1">
    <citation type="submission" date="2019-06" db="EMBL/GenBank/DDBJ databases">
        <title>Sequencing the genomes of 1000 actinobacteria strains.</title>
        <authorList>
            <person name="Klenk H.-P."/>
        </authorList>
    </citation>
    <scope>NUCLEOTIDE SEQUENCE [LARGE SCALE GENOMIC DNA]</scope>
    <source>
        <strain evidence="3 4">DSM 24683</strain>
    </source>
</reference>
<feature type="compositionally biased region" description="Basic and acidic residues" evidence="1">
    <location>
        <begin position="49"/>
        <end position="58"/>
    </location>
</feature>
<evidence type="ECO:0000313" key="3">
    <source>
        <dbReference type="EMBL" id="TWD81079.1"/>
    </source>
</evidence>
<proteinExistence type="predicted"/>
<accession>A0A561BQB5</accession>
<dbReference type="RefSeq" id="WP_145805621.1">
    <property type="nucleotide sequence ID" value="NZ_VIVK01000001.1"/>
</dbReference>
<feature type="region of interest" description="Disordered" evidence="1">
    <location>
        <begin position="46"/>
        <end position="65"/>
    </location>
</feature>
<feature type="transmembrane region" description="Helical" evidence="2">
    <location>
        <begin position="14"/>
        <end position="31"/>
    </location>
</feature>
<organism evidence="3 4">
    <name type="scientific">Kribbella amoyensis</name>
    <dbReference type="NCBI Taxonomy" id="996641"/>
    <lineage>
        <taxon>Bacteria</taxon>
        <taxon>Bacillati</taxon>
        <taxon>Actinomycetota</taxon>
        <taxon>Actinomycetes</taxon>
        <taxon>Propionibacteriales</taxon>
        <taxon>Kribbellaceae</taxon>
        <taxon>Kribbella</taxon>
    </lineage>
</organism>
<evidence type="ECO:0000256" key="1">
    <source>
        <dbReference type="SAM" id="MobiDB-lite"/>
    </source>
</evidence>
<dbReference type="AlphaFoldDB" id="A0A561BQB5"/>
<dbReference type="Proteomes" id="UP000318380">
    <property type="component" value="Unassembled WGS sequence"/>
</dbReference>